<keyword evidence="1" id="KW-0801">TPQ</keyword>
<evidence type="ECO:0000259" key="2">
    <source>
        <dbReference type="Pfam" id="PF01179"/>
    </source>
</evidence>
<dbReference type="InterPro" id="IPR000269">
    <property type="entry name" value="Cu_amine_oxidase"/>
</dbReference>
<evidence type="ECO:0000256" key="1">
    <source>
        <dbReference type="RuleBase" id="RU000672"/>
    </source>
</evidence>
<comment type="similarity">
    <text evidence="1">Belongs to the copper/topaquinone oxidase family.</text>
</comment>
<dbReference type="GO" id="GO:0008131">
    <property type="term" value="F:primary methylamine oxidase activity"/>
    <property type="evidence" value="ECO:0007669"/>
    <property type="project" value="InterPro"/>
</dbReference>
<sequence length="264" mass="29296">MLSGQCVTSTPPPTFPPAPWNPWSSLTISEIVQMQDCPFAPEQGLNLTQVKVATLKSTTPPPKEAVLNHLSSPSIVNPPRRFARVTLHHGAAQQPLDPTPYNTRAWYINNWSSPEIYSNIATVVGSKRVLNNANWACYNLAVSRREETEPMSSSAWNFNLPAVPLVDFHKFFDGENITQQDLVIWVNAGMHYLPRSEDAPNMRTTIAASSFFITPLSYFDYDVSIDSTNAILLQAPSKEGEPFSVDDYGSLRVVSSDQVWVVIG</sequence>
<dbReference type="PANTHER" id="PTHR10638">
    <property type="entry name" value="COPPER AMINE OXIDASE"/>
    <property type="match status" value="1"/>
</dbReference>
<accession>A0A8I3A9C8</accession>
<dbReference type="InterPro" id="IPR036460">
    <property type="entry name" value="Cu_amine_oxidase_C_sf"/>
</dbReference>
<proteinExistence type="inferred from homology"/>
<dbReference type="Proteomes" id="UP000683000">
    <property type="component" value="Unassembled WGS sequence"/>
</dbReference>
<dbReference type="GO" id="GO:0005886">
    <property type="term" value="C:plasma membrane"/>
    <property type="evidence" value="ECO:0007669"/>
    <property type="project" value="TreeGrafter"/>
</dbReference>
<evidence type="ECO:0000313" key="4">
    <source>
        <dbReference type="Proteomes" id="UP000683000"/>
    </source>
</evidence>
<dbReference type="SUPFAM" id="SSF49998">
    <property type="entry name" value="Amine oxidase catalytic domain"/>
    <property type="match status" value="1"/>
</dbReference>
<dbReference type="EC" id="1.4.3.-" evidence="1"/>
<dbReference type="GO" id="GO:0005507">
    <property type="term" value="F:copper ion binding"/>
    <property type="evidence" value="ECO:0007669"/>
    <property type="project" value="InterPro"/>
</dbReference>
<organism evidence="3 4">
    <name type="scientific">Boletus reticuloceps</name>
    <dbReference type="NCBI Taxonomy" id="495285"/>
    <lineage>
        <taxon>Eukaryota</taxon>
        <taxon>Fungi</taxon>
        <taxon>Dikarya</taxon>
        <taxon>Basidiomycota</taxon>
        <taxon>Agaricomycotina</taxon>
        <taxon>Agaricomycetes</taxon>
        <taxon>Agaricomycetidae</taxon>
        <taxon>Boletales</taxon>
        <taxon>Boletineae</taxon>
        <taxon>Boletaceae</taxon>
        <taxon>Boletoideae</taxon>
        <taxon>Boletus</taxon>
    </lineage>
</organism>
<keyword evidence="4" id="KW-1185">Reference proteome</keyword>
<keyword evidence="1" id="KW-0186">Copper</keyword>
<dbReference type="Pfam" id="PF01179">
    <property type="entry name" value="Cu_amine_oxid"/>
    <property type="match status" value="1"/>
</dbReference>
<dbReference type="OrthoDB" id="3194612at2759"/>
<protein>
    <recommendedName>
        <fullName evidence="1">Amine oxidase</fullName>
        <ecNumber evidence="1">1.4.3.-</ecNumber>
    </recommendedName>
</protein>
<name>A0A8I3A9C8_9AGAM</name>
<comment type="caution">
    <text evidence="3">The sequence shown here is derived from an EMBL/GenBank/DDBJ whole genome shotgun (WGS) entry which is preliminary data.</text>
</comment>
<dbReference type="GO" id="GO:0009308">
    <property type="term" value="P:amine metabolic process"/>
    <property type="evidence" value="ECO:0007669"/>
    <property type="project" value="UniProtKB-UniRule"/>
</dbReference>
<dbReference type="AlphaFoldDB" id="A0A8I3A9C8"/>
<dbReference type="PANTHER" id="PTHR10638:SF20">
    <property type="entry name" value="AMINE OXIDASE"/>
    <property type="match status" value="1"/>
</dbReference>
<feature type="domain" description="Copper amine oxidase catalytic" evidence="2">
    <location>
        <begin position="120"/>
        <end position="224"/>
    </location>
</feature>
<dbReference type="Gene3D" id="2.70.98.20">
    <property type="entry name" value="Copper amine oxidase, catalytic domain"/>
    <property type="match status" value="1"/>
</dbReference>
<dbReference type="InterPro" id="IPR015798">
    <property type="entry name" value="Cu_amine_oxidase_C"/>
</dbReference>
<dbReference type="GO" id="GO:0048038">
    <property type="term" value="F:quinone binding"/>
    <property type="evidence" value="ECO:0007669"/>
    <property type="project" value="InterPro"/>
</dbReference>
<dbReference type="EMBL" id="JAGFBS010000016">
    <property type="protein sequence ID" value="KAG6374973.1"/>
    <property type="molecule type" value="Genomic_DNA"/>
</dbReference>
<gene>
    <name evidence="3" type="ORF">JVT61DRAFT_3742</name>
</gene>
<keyword evidence="1" id="KW-0560">Oxidoreductase</keyword>
<keyword evidence="1" id="KW-0479">Metal-binding</keyword>
<comment type="cofactor">
    <cofactor evidence="1">
        <name>Cu cation</name>
        <dbReference type="ChEBI" id="CHEBI:23378"/>
    </cofactor>
    <text evidence="1">Contains 1 topaquinone per subunit.</text>
</comment>
<reference evidence="3" key="1">
    <citation type="submission" date="2021-03" db="EMBL/GenBank/DDBJ databases">
        <title>Evolutionary innovations through gain and loss of genes in the ectomycorrhizal Boletales.</title>
        <authorList>
            <person name="Wu G."/>
            <person name="Miyauchi S."/>
            <person name="Morin E."/>
            <person name="Yang Z.-L."/>
            <person name="Xu J."/>
            <person name="Martin F.M."/>
        </authorList>
    </citation>
    <scope>NUCLEOTIDE SEQUENCE</scope>
    <source>
        <strain evidence="3">BR01</strain>
    </source>
</reference>
<comment type="PTM">
    <text evidence="1">Topaquinone (TPQ) is generated by copper-dependent autoxidation of a specific tyrosyl residue.</text>
</comment>
<evidence type="ECO:0000313" key="3">
    <source>
        <dbReference type="EMBL" id="KAG6374973.1"/>
    </source>
</evidence>